<keyword evidence="5" id="KW-1185">Reference proteome</keyword>
<gene>
    <name evidence="4" type="ORF">BZA70DRAFT_206509</name>
</gene>
<evidence type="ECO:0000256" key="1">
    <source>
        <dbReference type="ARBA" id="ARBA00006484"/>
    </source>
</evidence>
<dbReference type="PANTHER" id="PTHR24322">
    <property type="entry name" value="PKSB"/>
    <property type="match status" value="1"/>
</dbReference>
<dbReference type="RefSeq" id="XP_064767269.1">
    <property type="nucleotide sequence ID" value="XM_064910175.1"/>
</dbReference>
<sequence>MAFTLGDLLLIIDKTALNPYITAFAPILLHLFTDNKFVIEQTGGLLKYGIVRPFAPLLYKSIVLFCAGAIIRLNRSLNKKALNNGVDAKFDWPKEIIVVTGGSGGIGGEAVKKLASRGSQIVVLDVLPLTYAPPKNVHFYKVDLTDYEALQEVSSRISKDIGDPTIVVANAGICRGKPILQATKRDIELTFGVNNMGMLYTAKAFLPSMVKNNHGHFLIIASQTGYLATAGVTDYSATKAAAINIYEGLQTETKHIYKAPAVRFSCISPSAVNTKMFAGLKAGSGFFMPRLSAADVGGLIAETLWSGNSSNLLVPAFAYISVPSKLFPDWMRVGMQDGGADVMSDLNPHKPLD</sequence>
<dbReference type="EMBL" id="JBBJBU010000009">
    <property type="protein sequence ID" value="KAK7204236.1"/>
    <property type="molecule type" value="Genomic_DNA"/>
</dbReference>
<dbReference type="InterPro" id="IPR036291">
    <property type="entry name" value="NAD(P)-bd_dom_sf"/>
</dbReference>
<evidence type="ECO:0000313" key="5">
    <source>
        <dbReference type="Proteomes" id="UP001498771"/>
    </source>
</evidence>
<organism evidence="4 5">
    <name type="scientific">Myxozyma melibiosi</name>
    <dbReference type="NCBI Taxonomy" id="54550"/>
    <lineage>
        <taxon>Eukaryota</taxon>
        <taxon>Fungi</taxon>
        <taxon>Dikarya</taxon>
        <taxon>Ascomycota</taxon>
        <taxon>Saccharomycotina</taxon>
        <taxon>Lipomycetes</taxon>
        <taxon>Lipomycetales</taxon>
        <taxon>Lipomycetaceae</taxon>
        <taxon>Myxozyma</taxon>
    </lineage>
</organism>
<dbReference type="SUPFAM" id="SSF51735">
    <property type="entry name" value="NAD(P)-binding Rossmann-fold domains"/>
    <property type="match status" value="1"/>
</dbReference>
<comment type="similarity">
    <text evidence="1">Belongs to the short-chain dehydrogenases/reductases (SDR) family.</text>
</comment>
<keyword evidence="3" id="KW-0560">Oxidoreductase</keyword>
<name>A0ABR1F311_9ASCO</name>
<dbReference type="PRINTS" id="PR00081">
    <property type="entry name" value="GDHRDH"/>
</dbReference>
<dbReference type="PANTHER" id="PTHR24322:SF736">
    <property type="entry name" value="RETINOL DEHYDROGENASE 10"/>
    <property type="match status" value="1"/>
</dbReference>
<dbReference type="InterPro" id="IPR002347">
    <property type="entry name" value="SDR_fam"/>
</dbReference>
<comment type="caution">
    <text evidence="4">The sequence shown here is derived from an EMBL/GenBank/DDBJ whole genome shotgun (WGS) entry which is preliminary data.</text>
</comment>
<dbReference type="Proteomes" id="UP001498771">
    <property type="component" value="Unassembled WGS sequence"/>
</dbReference>
<keyword evidence="2" id="KW-0521">NADP</keyword>
<dbReference type="InterPro" id="IPR020904">
    <property type="entry name" value="Sc_DH/Rdtase_CS"/>
</dbReference>
<dbReference type="Gene3D" id="3.40.50.720">
    <property type="entry name" value="NAD(P)-binding Rossmann-like Domain"/>
    <property type="match status" value="1"/>
</dbReference>
<dbReference type="GeneID" id="90035687"/>
<evidence type="ECO:0000313" key="4">
    <source>
        <dbReference type="EMBL" id="KAK7204236.1"/>
    </source>
</evidence>
<dbReference type="PROSITE" id="PS00061">
    <property type="entry name" value="ADH_SHORT"/>
    <property type="match status" value="1"/>
</dbReference>
<reference evidence="4 5" key="1">
    <citation type="submission" date="2024-03" db="EMBL/GenBank/DDBJ databases">
        <title>Genome-scale model development and genomic sequencing of the oleaginous clade Lipomyces.</title>
        <authorList>
            <consortium name="Lawrence Berkeley National Laboratory"/>
            <person name="Czajka J.J."/>
            <person name="Han Y."/>
            <person name="Kim J."/>
            <person name="Mondo S.J."/>
            <person name="Hofstad B.A."/>
            <person name="Robles A."/>
            <person name="Haridas S."/>
            <person name="Riley R."/>
            <person name="LaButti K."/>
            <person name="Pangilinan J."/>
            <person name="Andreopoulos W."/>
            <person name="Lipzen A."/>
            <person name="Yan J."/>
            <person name="Wang M."/>
            <person name="Ng V."/>
            <person name="Grigoriev I.V."/>
            <person name="Spatafora J.W."/>
            <person name="Magnuson J.K."/>
            <person name="Baker S.E."/>
            <person name="Pomraning K.R."/>
        </authorList>
    </citation>
    <scope>NUCLEOTIDE SEQUENCE [LARGE SCALE GENOMIC DNA]</scope>
    <source>
        <strain evidence="4 5">Phaff 52-87</strain>
    </source>
</reference>
<evidence type="ECO:0000256" key="2">
    <source>
        <dbReference type="ARBA" id="ARBA00022857"/>
    </source>
</evidence>
<accession>A0ABR1F311</accession>
<proteinExistence type="inferred from homology"/>
<evidence type="ECO:0000256" key="3">
    <source>
        <dbReference type="ARBA" id="ARBA00023002"/>
    </source>
</evidence>
<dbReference type="Pfam" id="PF00106">
    <property type="entry name" value="adh_short"/>
    <property type="match status" value="1"/>
</dbReference>
<protein>
    <submittedName>
        <fullName evidence="4">Short-chain dehydrogenase</fullName>
    </submittedName>
</protein>